<reference evidence="2" key="1">
    <citation type="submission" date="2016-02" db="EMBL/GenBank/DDBJ databases">
        <title>WGS assembly of Manihot esculenta.</title>
        <authorList>
            <person name="Bredeson J.V."/>
            <person name="Prochnik S.E."/>
            <person name="Lyons J.B."/>
            <person name="Schmutz J."/>
            <person name="Grimwood J."/>
            <person name="Vrebalov J."/>
            <person name="Bart R.S."/>
            <person name="Amuge T."/>
            <person name="Ferguson M.E."/>
            <person name="Green R."/>
            <person name="Putnam N."/>
            <person name="Stites J."/>
            <person name="Rounsley S."/>
            <person name="Rokhsar D.S."/>
        </authorList>
    </citation>
    <scope>NUCLEOTIDE SEQUENCE [LARGE SCALE GENOMIC DNA]</scope>
    <source>
        <tissue evidence="2">Leaf</tissue>
    </source>
</reference>
<organism evidence="2">
    <name type="scientific">Manihot esculenta</name>
    <name type="common">Cassava</name>
    <name type="synonym">Jatropha manihot</name>
    <dbReference type="NCBI Taxonomy" id="3983"/>
    <lineage>
        <taxon>Eukaryota</taxon>
        <taxon>Viridiplantae</taxon>
        <taxon>Streptophyta</taxon>
        <taxon>Embryophyta</taxon>
        <taxon>Tracheophyta</taxon>
        <taxon>Spermatophyta</taxon>
        <taxon>Magnoliopsida</taxon>
        <taxon>eudicotyledons</taxon>
        <taxon>Gunneridae</taxon>
        <taxon>Pentapetalae</taxon>
        <taxon>rosids</taxon>
        <taxon>fabids</taxon>
        <taxon>Malpighiales</taxon>
        <taxon>Euphorbiaceae</taxon>
        <taxon>Crotonoideae</taxon>
        <taxon>Manihoteae</taxon>
        <taxon>Manihot</taxon>
    </lineage>
</organism>
<proteinExistence type="predicted"/>
<name>A0A2C9W4A0_MANES</name>
<feature type="compositionally biased region" description="Basic and acidic residues" evidence="1">
    <location>
        <begin position="24"/>
        <end position="35"/>
    </location>
</feature>
<sequence length="65" mass="7689">MEEAQADMIDDHEDLENEDANVNYKDHGNQSYDRDDNVEDNAQNFLQQLGMTILMLRMKQEEKEI</sequence>
<gene>
    <name evidence="2" type="ORF">MANES_03G039400</name>
</gene>
<dbReference type="AlphaFoldDB" id="A0A2C9W4A0"/>
<evidence type="ECO:0000256" key="1">
    <source>
        <dbReference type="SAM" id="MobiDB-lite"/>
    </source>
</evidence>
<protein>
    <submittedName>
        <fullName evidence="2">Uncharacterized protein</fullName>
    </submittedName>
</protein>
<evidence type="ECO:0000313" key="2">
    <source>
        <dbReference type="EMBL" id="OAY53987.1"/>
    </source>
</evidence>
<feature type="region of interest" description="Disordered" evidence="1">
    <location>
        <begin position="1"/>
        <end position="37"/>
    </location>
</feature>
<accession>A0A2C9W4A0</accession>
<dbReference type="EMBL" id="CM004389">
    <property type="protein sequence ID" value="OAY53987.1"/>
    <property type="molecule type" value="Genomic_DNA"/>
</dbReference>
<feature type="compositionally biased region" description="Acidic residues" evidence="1">
    <location>
        <begin position="1"/>
        <end position="19"/>
    </location>
</feature>